<dbReference type="Proteomes" id="UP001595683">
    <property type="component" value="Unassembled WGS sequence"/>
</dbReference>
<name>A0ABV7V6F8_9SPHN</name>
<protein>
    <submittedName>
        <fullName evidence="1">Uncharacterized protein</fullName>
    </submittedName>
</protein>
<evidence type="ECO:0000313" key="1">
    <source>
        <dbReference type="EMBL" id="MFC3672754.1"/>
    </source>
</evidence>
<evidence type="ECO:0000313" key="2">
    <source>
        <dbReference type="Proteomes" id="UP001595683"/>
    </source>
</evidence>
<gene>
    <name evidence="1" type="ORF">ACFOOT_15125</name>
</gene>
<accession>A0ABV7V6F8</accession>
<proteinExistence type="predicted"/>
<dbReference type="RefSeq" id="WP_191323315.1">
    <property type="nucleotide sequence ID" value="NZ_BMZP01000004.1"/>
</dbReference>
<keyword evidence="2" id="KW-1185">Reference proteome</keyword>
<organism evidence="1 2">
    <name type="scientific">Novosphingobium pokkalii</name>
    <dbReference type="NCBI Taxonomy" id="1770194"/>
    <lineage>
        <taxon>Bacteria</taxon>
        <taxon>Pseudomonadati</taxon>
        <taxon>Pseudomonadota</taxon>
        <taxon>Alphaproteobacteria</taxon>
        <taxon>Sphingomonadales</taxon>
        <taxon>Sphingomonadaceae</taxon>
        <taxon>Novosphingobium</taxon>
    </lineage>
</organism>
<dbReference type="EMBL" id="JBHRYE010000022">
    <property type="protein sequence ID" value="MFC3672754.1"/>
    <property type="molecule type" value="Genomic_DNA"/>
</dbReference>
<dbReference type="PROSITE" id="PS51257">
    <property type="entry name" value="PROKAR_LIPOPROTEIN"/>
    <property type="match status" value="1"/>
</dbReference>
<comment type="caution">
    <text evidence="1">The sequence shown here is derived from an EMBL/GenBank/DDBJ whole genome shotgun (WGS) entry which is preliminary data.</text>
</comment>
<reference evidence="2" key="1">
    <citation type="journal article" date="2019" name="Int. J. Syst. Evol. Microbiol.">
        <title>The Global Catalogue of Microorganisms (GCM) 10K type strain sequencing project: providing services to taxonomists for standard genome sequencing and annotation.</title>
        <authorList>
            <consortium name="The Broad Institute Genomics Platform"/>
            <consortium name="The Broad Institute Genome Sequencing Center for Infectious Disease"/>
            <person name="Wu L."/>
            <person name="Ma J."/>
        </authorList>
    </citation>
    <scope>NUCLEOTIDE SEQUENCE [LARGE SCALE GENOMIC DNA]</scope>
    <source>
        <strain evidence="2">KCTC 42224</strain>
    </source>
</reference>
<sequence length="181" mass="20139">MRKLFIFIAVLLMSCERSPQLKFREAMGDGNAPLEPLGTNESFAIGMASNAKGASSLTLEFRPNGIIVVESRNPTGKLVKTEKIQLSGSQVSALRMRIAAFRPPARNEVFLPRGCTYAYDDSDTVTLVFENVADDTKDVDRIRFVHFQDTCRSRWAELGLTEIRAIMASLPQTALIRSRVL</sequence>